<dbReference type="InterPro" id="IPR036515">
    <property type="entry name" value="Transposase_17_sf"/>
</dbReference>
<evidence type="ECO:0000313" key="4">
    <source>
        <dbReference type="Proteomes" id="UP000190105"/>
    </source>
</evidence>
<accession>A0A1T4YF21</accession>
<evidence type="ECO:0000313" key="3">
    <source>
        <dbReference type="EMBL" id="SKB00422.1"/>
    </source>
</evidence>
<dbReference type="EMBL" id="FUYH01000042">
    <property type="protein sequence ID" value="SKB00321.1"/>
    <property type="molecule type" value="Genomic_DNA"/>
</dbReference>
<gene>
    <name evidence="2" type="ORF">SAMN05443428_14219</name>
    <name evidence="3" type="ORF">SAMN05443428_14311</name>
</gene>
<reference evidence="4" key="1">
    <citation type="submission" date="2017-02" db="EMBL/GenBank/DDBJ databases">
        <authorList>
            <person name="Varghese N."/>
            <person name="Submissions S."/>
        </authorList>
    </citation>
    <scope>NUCLEOTIDE SEQUENCE [LARGE SCALE GENOMIC DNA]</scope>
    <source>
        <strain evidence="4">USBA 833</strain>
    </source>
</reference>
<dbReference type="Gene3D" id="3.30.70.1290">
    <property type="entry name" value="Transposase IS200-like"/>
    <property type="match status" value="1"/>
</dbReference>
<dbReference type="PANTHER" id="PTHR34322:SF2">
    <property type="entry name" value="TRANSPOSASE IS200-LIKE DOMAIN-CONTAINING PROTEIN"/>
    <property type="match status" value="1"/>
</dbReference>
<proteinExistence type="predicted"/>
<protein>
    <submittedName>
        <fullName evidence="3">Transposase IS200 like</fullName>
    </submittedName>
</protein>
<feature type="domain" description="Transposase IS200-like" evidence="1">
    <location>
        <begin position="9"/>
        <end position="88"/>
    </location>
</feature>
<dbReference type="Pfam" id="PF01797">
    <property type="entry name" value="Y1_Tnp"/>
    <property type="match status" value="1"/>
</dbReference>
<sequence length="88" mass="10710">MPRMARVKSFDAVYHVMCKSIKEVNLFEDDKDKLKYLYFIRKYQKLYEFRVYAYCLMDNHAHFIIDANGSDISRIMHSINFSYAQYFN</sequence>
<dbReference type="Proteomes" id="UP000190105">
    <property type="component" value="Unassembled WGS sequence"/>
</dbReference>
<dbReference type="GO" id="GO:0003677">
    <property type="term" value="F:DNA binding"/>
    <property type="evidence" value="ECO:0007669"/>
    <property type="project" value="InterPro"/>
</dbReference>
<dbReference type="STRING" id="1147123.SAMN05443428_14219"/>
<dbReference type="EMBL" id="FUYH01000043">
    <property type="protein sequence ID" value="SKB00422.1"/>
    <property type="molecule type" value="Genomic_DNA"/>
</dbReference>
<organism evidence="3 4">
    <name type="scientific">Caloramator quimbayensis</name>
    <dbReference type="NCBI Taxonomy" id="1147123"/>
    <lineage>
        <taxon>Bacteria</taxon>
        <taxon>Bacillati</taxon>
        <taxon>Bacillota</taxon>
        <taxon>Clostridia</taxon>
        <taxon>Eubacteriales</taxon>
        <taxon>Clostridiaceae</taxon>
        <taxon>Caloramator</taxon>
    </lineage>
</organism>
<evidence type="ECO:0000259" key="1">
    <source>
        <dbReference type="SMART" id="SM01321"/>
    </source>
</evidence>
<dbReference type="RefSeq" id="WP_179122332.1">
    <property type="nucleotide sequence ID" value="NZ_FUYH01000042.1"/>
</dbReference>
<reference evidence="3" key="2">
    <citation type="submission" date="2017-02" db="EMBL/GenBank/DDBJ databases">
        <authorList>
            <person name="Peterson S.W."/>
        </authorList>
    </citation>
    <scope>NUCLEOTIDE SEQUENCE [LARGE SCALE GENOMIC DNA]</scope>
    <source>
        <strain evidence="3">USBA 833</strain>
    </source>
</reference>
<dbReference type="InterPro" id="IPR002686">
    <property type="entry name" value="Transposase_17"/>
</dbReference>
<dbReference type="GO" id="GO:0004803">
    <property type="term" value="F:transposase activity"/>
    <property type="evidence" value="ECO:0007669"/>
    <property type="project" value="InterPro"/>
</dbReference>
<dbReference type="PANTHER" id="PTHR34322">
    <property type="entry name" value="TRANSPOSASE, Y1_TNP DOMAIN-CONTAINING"/>
    <property type="match status" value="1"/>
</dbReference>
<name>A0A1T4YF21_9CLOT</name>
<feature type="non-terminal residue" evidence="3">
    <location>
        <position position="88"/>
    </location>
</feature>
<dbReference type="SUPFAM" id="SSF143422">
    <property type="entry name" value="Transposase IS200-like"/>
    <property type="match status" value="1"/>
</dbReference>
<keyword evidence="4" id="KW-1185">Reference proteome</keyword>
<dbReference type="SMART" id="SM01321">
    <property type="entry name" value="Y1_Tnp"/>
    <property type="match status" value="1"/>
</dbReference>
<dbReference type="GO" id="GO:0006313">
    <property type="term" value="P:DNA transposition"/>
    <property type="evidence" value="ECO:0007669"/>
    <property type="project" value="InterPro"/>
</dbReference>
<dbReference type="AlphaFoldDB" id="A0A1T4YF21"/>
<evidence type="ECO:0000313" key="2">
    <source>
        <dbReference type="EMBL" id="SKB00321.1"/>
    </source>
</evidence>